<keyword evidence="4 8" id="KW-0460">Magnesium</keyword>
<evidence type="ECO:0000256" key="1">
    <source>
        <dbReference type="ARBA" id="ARBA00010501"/>
    </source>
</evidence>
<dbReference type="Gene3D" id="3.40.50.12350">
    <property type="match status" value="1"/>
</dbReference>
<dbReference type="SFLD" id="SFLDS00003">
    <property type="entry name" value="Haloacid_Dehalogenase"/>
    <property type="match status" value="1"/>
</dbReference>
<feature type="active site" description="Proton donor" evidence="7">
    <location>
        <position position="52"/>
    </location>
</feature>
<dbReference type="SFLD" id="SFLDG01129">
    <property type="entry name" value="C1.5:_HAD__Beta-PGM__Phosphata"/>
    <property type="match status" value="1"/>
</dbReference>
<keyword evidence="3" id="KW-0378">Hydrolase</keyword>
<dbReference type="GO" id="GO:0030154">
    <property type="term" value="P:cell differentiation"/>
    <property type="evidence" value="ECO:0007669"/>
    <property type="project" value="TreeGrafter"/>
</dbReference>
<dbReference type="GO" id="GO:0046872">
    <property type="term" value="F:metal ion binding"/>
    <property type="evidence" value="ECO:0007669"/>
    <property type="project" value="UniProtKB-KW"/>
</dbReference>
<dbReference type="InterPro" id="IPR036412">
    <property type="entry name" value="HAD-like_sf"/>
</dbReference>
<feature type="non-terminal residue" evidence="9">
    <location>
        <position position="1"/>
    </location>
</feature>
<evidence type="ECO:0000313" key="9">
    <source>
        <dbReference type="EMBL" id="JAC82000.1"/>
    </source>
</evidence>
<protein>
    <recommendedName>
        <fullName evidence="2">protein-tyrosine-phosphatase</fullName>
        <ecNumber evidence="2">3.1.3.48</ecNumber>
    </recommendedName>
</protein>
<organism evidence="9">
    <name type="scientific">Tetraselmis sp. GSL018</name>
    <dbReference type="NCBI Taxonomy" id="582737"/>
    <lineage>
        <taxon>Eukaryota</taxon>
        <taxon>Viridiplantae</taxon>
        <taxon>Chlorophyta</taxon>
        <taxon>core chlorophytes</taxon>
        <taxon>Chlorodendrophyceae</taxon>
        <taxon>Chlorodendrales</taxon>
        <taxon>Chlorodendraceae</taxon>
        <taxon>Tetraselmis</taxon>
    </lineage>
</organism>
<evidence type="ECO:0000256" key="5">
    <source>
        <dbReference type="ARBA" id="ARBA00022912"/>
    </source>
</evidence>
<dbReference type="EC" id="3.1.3.48" evidence="2"/>
<sequence length="343" mass="37553">SIRCCVTVVFAFRLSEYPVSGAKSNYVKGRQNLSVEPIRISLNMRVVVWDLDETLILFHSLLTSEFSKANPSCHAGEAFSLGQKWQDAILDLSDAKLFYAELEGICLSNISDIEPFDDGEELAEEDVQNNAPQELFRFPCKGVAQRIRKCCIRYLEGLETLSGDKREFDYWSSIYIDTDVAVGGWLSHARKLLRGVTEQADSDGGEQVHMVVVTLGELVPTLAKLLLFKLSEFFEPGSVYCAREVGKEQCFRKIRNIFPPSSAFAVVGDSPEEEAAARALSWPFLRIALGGGGGGSAGARPAPCDSTVSRGRRLTDVRPADVLALFGGPGRRPPGIRARDAAG</sequence>
<dbReference type="PANTHER" id="PTHR10190:SF16">
    <property type="entry name" value="DEVELOPMENTAL PROTEIN EYES ABSENT"/>
    <property type="match status" value="1"/>
</dbReference>
<reference evidence="9" key="1">
    <citation type="submission" date="2014-05" db="EMBL/GenBank/DDBJ databases">
        <title>The transcriptome of the halophilic microalga Tetraselmis sp. GSL018 isolated from the Great Salt Lake, Utah.</title>
        <authorList>
            <person name="Jinkerson R.E."/>
            <person name="D'Adamo S."/>
            <person name="Posewitz M.C."/>
        </authorList>
    </citation>
    <scope>NUCLEOTIDE SEQUENCE</scope>
    <source>
        <strain evidence="9">GSL018</strain>
    </source>
</reference>
<evidence type="ECO:0000256" key="7">
    <source>
        <dbReference type="PIRSR" id="PIRSR628472-1"/>
    </source>
</evidence>
<keyword evidence="8" id="KW-0479">Metal-binding</keyword>
<feature type="active site" description="Nucleophile" evidence="7">
    <location>
        <position position="50"/>
    </location>
</feature>
<comment type="catalytic activity">
    <reaction evidence="6">
        <text>O-phospho-L-tyrosyl-[protein] + H2O = L-tyrosyl-[protein] + phosphate</text>
        <dbReference type="Rhea" id="RHEA:10684"/>
        <dbReference type="Rhea" id="RHEA-COMP:10136"/>
        <dbReference type="Rhea" id="RHEA-COMP:20101"/>
        <dbReference type="ChEBI" id="CHEBI:15377"/>
        <dbReference type="ChEBI" id="CHEBI:43474"/>
        <dbReference type="ChEBI" id="CHEBI:46858"/>
        <dbReference type="ChEBI" id="CHEBI:61978"/>
        <dbReference type="EC" id="3.1.3.48"/>
    </reaction>
</comment>
<evidence type="ECO:0000256" key="3">
    <source>
        <dbReference type="ARBA" id="ARBA00022801"/>
    </source>
</evidence>
<feature type="binding site" evidence="8">
    <location>
        <position position="52"/>
    </location>
    <ligand>
        <name>Mg(2+)</name>
        <dbReference type="ChEBI" id="CHEBI:18420"/>
    </ligand>
</feature>
<dbReference type="GO" id="GO:0005634">
    <property type="term" value="C:nucleus"/>
    <property type="evidence" value="ECO:0007669"/>
    <property type="project" value="TreeGrafter"/>
</dbReference>
<evidence type="ECO:0000256" key="8">
    <source>
        <dbReference type="PIRSR" id="PIRSR628472-2"/>
    </source>
</evidence>
<proteinExistence type="inferred from homology"/>
<feature type="binding site" evidence="8">
    <location>
        <position position="269"/>
    </location>
    <ligand>
        <name>Mg(2+)</name>
        <dbReference type="ChEBI" id="CHEBI:18420"/>
    </ligand>
</feature>
<dbReference type="GO" id="GO:0004725">
    <property type="term" value="F:protein tyrosine phosphatase activity"/>
    <property type="evidence" value="ECO:0007669"/>
    <property type="project" value="UniProtKB-EC"/>
</dbReference>
<comment type="cofactor">
    <cofactor evidence="8">
        <name>Mg(2+)</name>
        <dbReference type="ChEBI" id="CHEBI:18420"/>
    </cofactor>
    <text evidence="8">Binds 1 Mg(2+) ion per subunit.</text>
</comment>
<dbReference type="InterPro" id="IPR038102">
    <property type="entry name" value="EYA_dom_sf"/>
</dbReference>
<dbReference type="SUPFAM" id="SSF56784">
    <property type="entry name" value="HAD-like"/>
    <property type="match status" value="1"/>
</dbReference>
<evidence type="ECO:0000256" key="2">
    <source>
        <dbReference type="ARBA" id="ARBA00013064"/>
    </source>
</evidence>
<dbReference type="InterPro" id="IPR028472">
    <property type="entry name" value="EYA"/>
</dbReference>
<gene>
    <name evidence="9" type="primary">EYA1</name>
    <name evidence="9" type="ORF">TSPGSL018_6672</name>
</gene>
<name>A0A061SGH8_9CHLO</name>
<feature type="binding site" evidence="8">
    <location>
        <position position="50"/>
    </location>
    <ligand>
        <name>Mg(2+)</name>
        <dbReference type="ChEBI" id="CHEBI:18420"/>
    </ligand>
</feature>
<dbReference type="GO" id="GO:0045739">
    <property type="term" value="P:positive regulation of DNA repair"/>
    <property type="evidence" value="ECO:0007669"/>
    <property type="project" value="TreeGrafter"/>
</dbReference>
<dbReference type="AlphaFoldDB" id="A0A061SGH8"/>
<evidence type="ECO:0000256" key="4">
    <source>
        <dbReference type="ARBA" id="ARBA00022842"/>
    </source>
</evidence>
<dbReference type="PANTHER" id="PTHR10190">
    <property type="entry name" value="EYES ABSENT"/>
    <property type="match status" value="1"/>
</dbReference>
<keyword evidence="5" id="KW-0904">Protein phosphatase</keyword>
<evidence type="ECO:0000256" key="6">
    <source>
        <dbReference type="ARBA" id="ARBA00051722"/>
    </source>
</evidence>
<accession>A0A061SGH8</accession>
<comment type="similarity">
    <text evidence="1">Belongs to the HAD-like hydrolase superfamily. EYA family.</text>
</comment>
<dbReference type="EMBL" id="GBEZ01003115">
    <property type="protein sequence ID" value="JAC82000.1"/>
    <property type="molecule type" value="Transcribed_RNA"/>
</dbReference>